<evidence type="ECO:0000313" key="3">
    <source>
        <dbReference type="Proteomes" id="UP000187013"/>
    </source>
</evidence>
<name>A0A1Q3AI59_ZYGRO</name>
<dbReference type="AlphaFoldDB" id="A0A1Q3AI59"/>
<comment type="caution">
    <text evidence="2">The sequence shown here is derived from an EMBL/GenBank/DDBJ whole genome shotgun (WGS) entry which is preliminary data.</text>
</comment>
<gene>
    <name evidence="2" type="ORF">ZYGR_0AS06460</name>
</gene>
<evidence type="ECO:0000313" key="2">
    <source>
        <dbReference type="EMBL" id="GAV55322.1"/>
    </source>
</evidence>
<protein>
    <recommendedName>
        <fullName evidence="4">Inner membrane assembly complex subunit 17</fullName>
    </recommendedName>
</protein>
<dbReference type="EMBL" id="BDGX01000045">
    <property type="protein sequence ID" value="GAV55322.1"/>
    <property type="molecule type" value="Genomic_DNA"/>
</dbReference>
<evidence type="ECO:0000256" key="1">
    <source>
        <dbReference type="SAM" id="Phobius"/>
    </source>
</evidence>
<reference evidence="2 3" key="1">
    <citation type="submission" date="2016-08" db="EMBL/GenBank/DDBJ databases">
        <title>Draft genome sequence of allopolyploid Zygosaccharomyces rouxii.</title>
        <authorList>
            <person name="Watanabe J."/>
            <person name="Uehara K."/>
            <person name="Mogi Y."/>
            <person name="Tsukioka Y."/>
        </authorList>
    </citation>
    <scope>NUCLEOTIDE SEQUENCE [LARGE SCALE GENOMIC DNA]</scope>
    <source>
        <strain evidence="2 3">NBRC 110957</strain>
    </source>
</reference>
<evidence type="ECO:0008006" key="4">
    <source>
        <dbReference type="Google" id="ProtNLM"/>
    </source>
</evidence>
<organism evidence="2 3">
    <name type="scientific">Zygosaccharomyces rouxii</name>
    <dbReference type="NCBI Taxonomy" id="4956"/>
    <lineage>
        <taxon>Eukaryota</taxon>
        <taxon>Fungi</taxon>
        <taxon>Dikarya</taxon>
        <taxon>Ascomycota</taxon>
        <taxon>Saccharomycotina</taxon>
        <taxon>Saccharomycetes</taxon>
        <taxon>Saccharomycetales</taxon>
        <taxon>Saccharomycetaceae</taxon>
        <taxon>Zygosaccharomyces</taxon>
    </lineage>
</organism>
<feature type="transmembrane region" description="Helical" evidence="1">
    <location>
        <begin position="102"/>
        <end position="121"/>
    </location>
</feature>
<dbReference type="Proteomes" id="UP000187013">
    <property type="component" value="Unassembled WGS sequence"/>
</dbReference>
<sequence>MLRVLPASFKSISTGSAFRACQLSPLTVYSPLRSSQHTDIRSLEDLTKLKSLEGVDPELIRKLINERTVELNVQNELEMLKNLNKQEKLSQEVSLKRFVRPLWVFFLMSSTVYLILHYIWWKLEVVEKEKELQSYVESLETELDQTLKSQNQNVSSLKNNGHNKTNEKPWYRRWF</sequence>
<keyword evidence="1" id="KW-1133">Transmembrane helix</keyword>
<keyword evidence="1" id="KW-0472">Membrane</keyword>
<accession>A0A1Q3AI59</accession>
<keyword evidence="1" id="KW-0812">Transmembrane</keyword>
<dbReference type="OrthoDB" id="4082954at2759"/>
<proteinExistence type="predicted"/>